<reference evidence="7 8" key="1">
    <citation type="submission" date="2020-06" db="EMBL/GenBank/DDBJ databases">
        <title>Genome sequence of Rhizobium sp strain ADMK78.</title>
        <authorList>
            <person name="Rahi P."/>
        </authorList>
    </citation>
    <scope>NUCLEOTIDE SEQUENCE [LARGE SCALE GENOMIC DNA]</scope>
    <source>
        <strain evidence="7 8">ADMK78</strain>
    </source>
</reference>
<keyword evidence="8" id="KW-1185">Reference proteome</keyword>
<dbReference type="RefSeq" id="WP_138288558.1">
    <property type="nucleotide sequence ID" value="NZ_CP058350.1"/>
</dbReference>
<accession>A0ABX6QIT5</accession>
<dbReference type="SUPFAM" id="SSF51905">
    <property type="entry name" value="FAD/NAD(P)-binding domain"/>
    <property type="match status" value="1"/>
</dbReference>
<gene>
    <name evidence="7" type="primary">crtI</name>
    <name evidence="7" type="ORF">FE840_002305</name>
</gene>
<name>A0ABX6QIT5_9HYPH</name>
<comment type="similarity">
    <text evidence="2 5">Belongs to the carotenoid/retinoid oxidoreductase family.</text>
</comment>
<dbReference type="InterPro" id="IPR002937">
    <property type="entry name" value="Amino_oxidase"/>
</dbReference>
<evidence type="ECO:0000256" key="5">
    <source>
        <dbReference type="RuleBase" id="RU362075"/>
    </source>
</evidence>
<sequence length="530" mass="56593">MPAPAQRPVVVIGAGMGGLAAAMLLAAAGHRVIVVEAGDGPGGKMRVVETSGQRFDAGPTVMTMKWVFDNLLARCGTRLEDEITLNRCDLLARHYWDRGESLDLFADVRESRRAIAEFAGKPDADGFQRFVEDSARIFTLLKDSFIDATRPNPASLSLRIGLRRPGSLLALKPFSTLWSALGGYFSDPRLRQLFGRYATYCGSSPFLAPATLMLVAHVEQAGVWRVEGGMNALARGLADLAIRLGVEVHYGARVRKICRDNSGKAVSGVMTDDERHIDAQAVVYNGDVAALPRLLGPSIPSSSGQRPKERSLSALVACSMGVPRGVPLAHHTVFFSDNYHSEFGAIFGRQMPPRDPTVYVCAQDRDASGKLHAGHAHGASERLYCLMNLPADGDRRRYDESELERCLTSMDRRLAANGLTILRDANAQVVTAPDKFESLYPGSGGALYGMASHGWAASFNRPGCRGPIKGLYLAGGSVHPGPGVPMAALSGKLAADQLMADMGSTNLPRLVAITGGTQMAPARAGATPSP</sequence>
<evidence type="ECO:0000313" key="8">
    <source>
        <dbReference type="Proteomes" id="UP000308530"/>
    </source>
</evidence>
<dbReference type="NCBIfam" id="NF045637">
    <property type="entry name" value="carotdesatCrtDProt"/>
    <property type="match status" value="1"/>
</dbReference>
<dbReference type="InterPro" id="IPR054841">
    <property type="entry name" value="carotdesatCrtD"/>
</dbReference>
<keyword evidence="4 5" id="KW-0560">Oxidoreductase</keyword>
<evidence type="ECO:0000256" key="1">
    <source>
        <dbReference type="ARBA" id="ARBA00004829"/>
    </source>
</evidence>
<evidence type="ECO:0000259" key="6">
    <source>
        <dbReference type="Pfam" id="PF01593"/>
    </source>
</evidence>
<dbReference type="InterPro" id="IPR014105">
    <property type="entry name" value="Carotenoid/retinoid_OxRdtase"/>
</dbReference>
<evidence type="ECO:0000256" key="2">
    <source>
        <dbReference type="ARBA" id="ARBA00006046"/>
    </source>
</evidence>
<organism evidence="7 8">
    <name type="scientific">Peteryoungia desertarenae</name>
    <dbReference type="NCBI Taxonomy" id="1813451"/>
    <lineage>
        <taxon>Bacteria</taxon>
        <taxon>Pseudomonadati</taxon>
        <taxon>Pseudomonadota</taxon>
        <taxon>Alphaproteobacteria</taxon>
        <taxon>Hyphomicrobiales</taxon>
        <taxon>Rhizobiaceae</taxon>
        <taxon>Peteryoungia</taxon>
    </lineage>
</organism>
<evidence type="ECO:0000256" key="3">
    <source>
        <dbReference type="ARBA" id="ARBA00022746"/>
    </source>
</evidence>
<dbReference type="Gene3D" id="3.50.50.60">
    <property type="entry name" value="FAD/NAD(P)-binding domain"/>
    <property type="match status" value="2"/>
</dbReference>
<dbReference type="InterPro" id="IPR036188">
    <property type="entry name" value="FAD/NAD-bd_sf"/>
</dbReference>
<protein>
    <submittedName>
        <fullName evidence="7">Phytoene desaturase</fullName>
    </submittedName>
</protein>
<comment type="pathway">
    <text evidence="1 5">Carotenoid biosynthesis.</text>
</comment>
<dbReference type="Proteomes" id="UP000308530">
    <property type="component" value="Chromosome"/>
</dbReference>
<proteinExistence type="inferred from homology"/>
<evidence type="ECO:0000256" key="4">
    <source>
        <dbReference type="ARBA" id="ARBA00023002"/>
    </source>
</evidence>
<evidence type="ECO:0000313" key="7">
    <source>
        <dbReference type="EMBL" id="QLF68473.1"/>
    </source>
</evidence>
<dbReference type="EMBL" id="CP058350">
    <property type="protein sequence ID" value="QLF68473.1"/>
    <property type="molecule type" value="Genomic_DNA"/>
</dbReference>
<dbReference type="Pfam" id="PF01593">
    <property type="entry name" value="Amino_oxidase"/>
    <property type="match status" value="1"/>
</dbReference>
<keyword evidence="3 5" id="KW-0125">Carotenoid biosynthesis</keyword>
<dbReference type="PANTHER" id="PTHR43734:SF7">
    <property type="entry name" value="4,4'-DIAPONEUROSPORENE OXYGENASE"/>
    <property type="match status" value="1"/>
</dbReference>
<dbReference type="PANTHER" id="PTHR43734">
    <property type="entry name" value="PHYTOENE DESATURASE"/>
    <property type="match status" value="1"/>
</dbReference>
<feature type="domain" description="Amine oxidase" evidence="6">
    <location>
        <begin position="16"/>
        <end position="498"/>
    </location>
</feature>
<dbReference type="NCBIfam" id="TIGR02734">
    <property type="entry name" value="crtI_fam"/>
    <property type="match status" value="1"/>
</dbReference>